<dbReference type="InterPro" id="IPR008894">
    <property type="entry name" value="QdtA_cupin_dom"/>
</dbReference>
<evidence type="ECO:0000313" key="3">
    <source>
        <dbReference type="Proteomes" id="UP000820977"/>
    </source>
</evidence>
<dbReference type="InterPro" id="IPR014710">
    <property type="entry name" value="RmlC-like_jellyroll"/>
</dbReference>
<name>A0ABX2B3L6_9BACT</name>
<evidence type="ECO:0000313" key="2">
    <source>
        <dbReference type="EMBL" id="NPE24997.1"/>
    </source>
</evidence>
<feature type="domain" description="Sugar 3,4-ketoisomerase QdtA cupin" evidence="1">
    <location>
        <begin position="2"/>
        <end position="130"/>
    </location>
</feature>
<dbReference type="CDD" id="cd20292">
    <property type="entry name" value="cupin_QdtA-like"/>
    <property type="match status" value="1"/>
</dbReference>
<accession>A0ABX2B3L6</accession>
<dbReference type="RefSeq" id="WP_172344481.1">
    <property type="nucleotide sequence ID" value="NZ_CASYYZ010000001.1"/>
</dbReference>
<proteinExistence type="predicted"/>
<keyword evidence="3" id="KW-1185">Reference proteome</keyword>
<comment type="caution">
    <text evidence="2">The sequence shown here is derived from an EMBL/GenBank/DDBJ whole genome shotgun (WGS) entry which is preliminary data.</text>
</comment>
<dbReference type="InterPro" id="IPR011051">
    <property type="entry name" value="RmlC_Cupin_sf"/>
</dbReference>
<reference evidence="2 3" key="1">
    <citation type="submission" date="2020-05" db="EMBL/GenBank/DDBJ databases">
        <title>Distinct polysaccharide utilization as determinants for interspecies competition between intestinal Prevotella spp.</title>
        <authorList>
            <person name="Galvez E.J.C."/>
            <person name="Iljazovic A."/>
            <person name="Strowig T."/>
        </authorList>
    </citation>
    <scope>NUCLEOTIDE SEQUENCE [LARGE SCALE GENOMIC DNA]</scope>
    <source>
        <strain evidence="2 3">PCHR</strain>
    </source>
</reference>
<dbReference type="Proteomes" id="UP000820977">
    <property type="component" value="Unassembled WGS sequence"/>
</dbReference>
<protein>
    <submittedName>
        <fullName evidence="2">WxcM-like domain-containing protein</fullName>
    </submittedName>
</protein>
<evidence type="ECO:0000259" key="1">
    <source>
        <dbReference type="Pfam" id="PF05523"/>
    </source>
</evidence>
<dbReference type="EMBL" id="JABKKJ010000006">
    <property type="protein sequence ID" value="NPE24997.1"/>
    <property type="molecule type" value="Genomic_DNA"/>
</dbReference>
<dbReference type="Gene3D" id="2.60.120.10">
    <property type="entry name" value="Jelly Rolls"/>
    <property type="match status" value="1"/>
</dbReference>
<organism evidence="2 3">
    <name type="scientific">Xylanibacter caecicola</name>
    <dbReference type="NCBI Taxonomy" id="2736294"/>
    <lineage>
        <taxon>Bacteria</taxon>
        <taxon>Pseudomonadati</taxon>
        <taxon>Bacteroidota</taxon>
        <taxon>Bacteroidia</taxon>
        <taxon>Bacteroidales</taxon>
        <taxon>Prevotellaceae</taxon>
        <taxon>Xylanibacter</taxon>
    </lineage>
</organism>
<sequence length="135" mass="15413">MSSKIIDLPKIIDRRGNLTVAEENKNIPFGIKRVYWVYDVPGGECRGGHAHKKCLEFITAVSGSFTVTLDNGTEKETFLLNHPYQGLLVDTGIWRTLDDFSSGAVCMVMASELFEEEDYIRDYDEFIRYKKNADH</sequence>
<gene>
    <name evidence="2" type="ORF">HPS54_05610</name>
</gene>
<dbReference type="Pfam" id="PF05523">
    <property type="entry name" value="FdtA"/>
    <property type="match status" value="1"/>
</dbReference>
<dbReference type="SUPFAM" id="SSF51182">
    <property type="entry name" value="RmlC-like cupins"/>
    <property type="match status" value="1"/>
</dbReference>